<dbReference type="PANTHER" id="PTHR38460:SF1">
    <property type="entry name" value="TAUTOMERASE YOLI-RELATED"/>
    <property type="match status" value="1"/>
</dbReference>
<proteinExistence type="predicted"/>
<dbReference type="RefSeq" id="WP_230869495.1">
    <property type="nucleotide sequence ID" value="NZ_CP046640.1"/>
</dbReference>
<protein>
    <submittedName>
        <fullName evidence="1">Tautomerase family protein</fullName>
    </submittedName>
</protein>
<accession>A0A8A7KE26</accession>
<organism evidence="1 2">
    <name type="scientific">Iocasia fonsfrigidae</name>
    <dbReference type="NCBI Taxonomy" id="2682810"/>
    <lineage>
        <taxon>Bacteria</taxon>
        <taxon>Bacillati</taxon>
        <taxon>Bacillota</taxon>
        <taxon>Clostridia</taxon>
        <taxon>Halanaerobiales</taxon>
        <taxon>Halanaerobiaceae</taxon>
        <taxon>Iocasia</taxon>
    </lineage>
</organism>
<reference evidence="1" key="1">
    <citation type="submission" date="2019-12" db="EMBL/GenBank/DDBJ databases">
        <authorList>
            <person name="zhang j."/>
            <person name="sun C.M."/>
        </authorList>
    </citation>
    <scope>NUCLEOTIDE SEQUENCE</scope>
    <source>
        <strain evidence="1">NS-1</strain>
    </source>
</reference>
<dbReference type="InterPro" id="IPR014347">
    <property type="entry name" value="Tautomerase/MIF_sf"/>
</dbReference>
<dbReference type="EMBL" id="CP046640">
    <property type="protein sequence ID" value="QTL97888.1"/>
    <property type="molecule type" value="Genomic_DNA"/>
</dbReference>
<dbReference type="AlphaFoldDB" id="A0A8A7KE26"/>
<gene>
    <name evidence="1" type="ORF">GM661_07790</name>
</gene>
<dbReference type="InterPro" id="IPR037479">
    <property type="entry name" value="Tauto_MSAD"/>
</dbReference>
<evidence type="ECO:0000313" key="2">
    <source>
        <dbReference type="Proteomes" id="UP000665020"/>
    </source>
</evidence>
<keyword evidence="2" id="KW-1185">Reference proteome</keyword>
<dbReference type="SUPFAM" id="SSF55331">
    <property type="entry name" value="Tautomerase/MIF"/>
    <property type="match status" value="1"/>
</dbReference>
<dbReference type="KEGG" id="ifn:GM661_07790"/>
<evidence type="ECO:0000313" key="1">
    <source>
        <dbReference type="EMBL" id="QTL97888.1"/>
    </source>
</evidence>
<dbReference type="Gene3D" id="3.30.429.10">
    <property type="entry name" value="Macrophage Migration Inhibitory Factor"/>
    <property type="match status" value="1"/>
</dbReference>
<dbReference type="Pfam" id="PF14552">
    <property type="entry name" value="Tautomerase_2"/>
    <property type="match status" value="1"/>
</dbReference>
<dbReference type="PANTHER" id="PTHR38460">
    <property type="entry name" value="TAUTOMERASE YOLI-RELATED"/>
    <property type="match status" value="1"/>
</dbReference>
<dbReference type="Proteomes" id="UP000665020">
    <property type="component" value="Chromosome"/>
</dbReference>
<sequence>MGQIKVYGLEKYLNPIKEDLSEIIHSCIVEVFEYPEDKRFHRFFPMKEEDFYFPSSRSENYMIIEISIFEGRKKETKKKLIKLLFEKIEKELEISPKDIEITIFETPACNWGIRGSTGDELVLNYKVDV</sequence>
<name>A0A8A7KE26_9FIRM</name>